<evidence type="ECO:0000259" key="1">
    <source>
        <dbReference type="Pfam" id="PF00535"/>
    </source>
</evidence>
<reference evidence="2" key="1">
    <citation type="submission" date="2023-04" db="EMBL/GenBank/DDBJ databases">
        <title>Completed genome of Mycoplasma lagogenitalium type strain 12MS.</title>
        <authorList>
            <person name="Spergser J."/>
        </authorList>
    </citation>
    <scope>NUCLEOTIDE SEQUENCE</scope>
    <source>
        <strain evidence="2">12MS</strain>
    </source>
</reference>
<name>A0ABY8LX23_9BACT</name>
<dbReference type="Pfam" id="PF00535">
    <property type="entry name" value="Glycos_transf_2"/>
    <property type="match status" value="1"/>
</dbReference>
<accession>A0ABY8LX23</accession>
<gene>
    <name evidence="2" type="ORF">QEG99_01605</name>
</gene>
<proteinExistence type="predicted"/>
<evidence type="ECO:0000313" key="3">
    <source>
        <dbReference type="Proteomes" id="UP001179842"/>
    </source>
</evidence>
<organism evidence="2 3">
    <name type="scientific">Mesomycoplasma lagogenitalium</name>
    <dbReference type="NCBI Taxonomy" id="171286"/>
    <lineage>
        <taxon>Bacteria</taxon>
        <taxon>Bacillati</taxon>
        <taxon>Mycoplasmatota</taxon>
        <taxon>Mycoplasmoidales</taxon>
        <taxon>Metamycoplasmataceae</taxon>
        <taxon>Mesomycoplasma</taxon>
    </lineage>
</organism>
<dbReference type="SUPFAM" id="SSF53448">
    <property type="entry name" value="Nucleotide-diphospho-sugar transferases"/>
    <property type="match status" value="1"/>
</dbReference>
<dbReference type="Proteomes" id="UP001179842">
    <property type="component" value="Chromosome"/>
</dbReference>
<keyword evidence="3" id="KW-1185">Reference proteome</keyword>
<dbReference type="Gene3D" id="3.90.550.10">
    <property type="entry name" value="Spore Coat Polysaccharide Biosynthesis Protein SpsA, Chain A"/>
    <property type="match status" value="1"/>
</dbReference>
<evidence type="ECO:0000313" key="2">
    <source>
        <dbReference type="EMBL" id="WGI36961.1"/>
    </source>
</evidence>
<dbReference type="InterPro" id="IPR029044">
    <property type="entry name" value="Nucleotide-diphossugar_trans"/>
</dbReference>
<dbReference type="InterPro" id="IPR001173">
    <property type="entry name" value="Glyco_trans_2-like"/>
</dbReference>
<sequence>MKLSIIVPSYNQKNELKSLLDSCLLQKYDDYEVLITVNTPSTDEMNLLEQYKNIFENRLKVIFNTRRQSVVKNIFKMLHLATGQYFIVVYPETNLKDVFVQKFLEYEKEYTPDILEFKPKFKGFFKLEPRKRIEEKQLFNIQEDKKVVAFTFPTIFNKFYNRKKFIEIIKNKTFKDANTKYLIDIVYKTILYFQTYVYIDEVIVNEWNNDISINNPTQIIRDWKNIEIFTKENKPDFLEEIAYAKLFHLQVFVPTILGVTKKSLLKRLLRHQEQFSPLVLKYYDKLKIMRKEEFNLITSVNKYIFLNTDESKLVTNSLPPSKWNSLQGKF</sequence>
<feature type="domain" description="Glycosyltransferase 2-like" evidence="1">
    <location>
        <begin position="4"/>
        <end position="165"/>
    </location>
</feature>
<dbReference type="EMBL" id="CP122979">
    <property type="protein sequence ID" value="WGI36961.1"/>
    <property type="molecule type" value="Genomic_DNA"/>
</dbReference>
<protein>
    <submittedName>
        <fullName evidence="2">Glycosyltransferase family 2 protein</fullName>
    </submittedName>
</protein>
<dbReference type="CDD" id="cd00761">
    <property type="entry name" value="Glyco_tranf_GTA_type"/>
    <property type="match status" value="1"/>
</dbReference>
<dbReference type="RefSeq" id="WP_280102264.1">
    <property type="nucleotide sequence ID" value="NZ_CP122979.1"/>
</dbReference>